<evidence type="ECO:0000313" key="4">
    <source>
        <dbReference type="EMBL" id="CUG89010.1"/>
    </source>
</evidence>
<evidence type="ECO:0000256" key="1">
    <source>
        <dbReference type="ARBA" id="ARBA00022574"/>
    </source>
</evidence>
<evidence type="ECO:0000313" key="5">
    <source>
        <dbReference type="Proteomes" id="UP000051952"/>
    </source>
</evidence>
<dbReference type="AlphaFoldDB" id="A0A0S4JFV1"/>
<dbReference type="InterPro" id="IPR037590">
    <property type="entry name" value="WDR24"/>
</dbReference>
<dbReference type="Gene3D" id="3.30.40.10">
    <property type="entry name" value="Zinc/RING finger domain, C3HC4 (zinc finger)"/>
    <property type="match status" value="1"/>
</dbReference>
<sequence length="1250" mass="131256">MRNSAAANNSSSHYYRSVTVSSASDELLKCMSYHPARRVLAVAGKNTYLIAVSDEHYLSDDEDDDDAATTSGLVGTTRRRRFGNRGDERRHLTKTAGLQKVSGVGSRSTLVDWSATGALAVADPKGLSVYDCVTNDRVANSTLGPNNSNNTNAAALTTPPTPLVIAPPGTRGVSQKPPRNWIINSSISNQTPTSRAKSAIAWDPHNPHVLAHASLVCALELSDTRTPLHLGQGCAATVGAQGHDISFSSTKPFMVAVAADQSSGVLLFDQRKFSQPVVTIPTPATCTAVSFHPLYTDLLAYSYQPSRNQPNAIIAFHNVATIPSPATAAALPHSLLFGSGGGSNSNNGNGMVPSHVSDLPSGNASVSQYSSASVGGGHHLQYPLWEVDTTKSSLYGPCIGLAPISCAWRQDRIRWRPTTNGGMTPSTTAAVSPTSRYHPSIIDRVSPLWFATCSQTFGTTPHIWDALHSSTPLLSGHNLHVERNEKGQVNVRDGGDVVWISPTTMISCGGRTVVSCNIGVDGGGVYDDEDMMEEDGDGGDRTNDCASTLWNQPASLQSATFSALGFGEYVMVRDPPEQRMKMQSTILDSIAVVASGGDVHQMFGGAAPVDGGAGTSGPLFAQNGSSLKVNARPLTESPQISAVAGGQELPALNLAAGGGGGGGASSSYGGSSVHSTQPSVASGSAAPKKSFFGRIFGNDNSKSSSKTRGPSASNSNVGSGVAIPTAGSSMPHSPPSTSLSAQSPSHTGGITPHSGSLLLGGAAGSVRTNGGATSSTQMSPHIAGVSTVGSAAGAPHGAAAAAAAATGGTFPLVTQLPPPCIGDDLHRLVQSFRVPVPAGMIETITIPPQQLPKFSNHVVRTTRKQFRRLGQHWESCYEAVVSLKTAAPSTAMTTDAVDDATAAVFAANHRASIAKAKLSPSDPRCCIWASLSEAFYLHEPNLMWGLITQALEYATQCGDVQLSTFLYITALVWWRQRVVMGEAGTSTTMQPPYGCVLLTREWRQRAFQFVSSYNIQLEAMEMWAEWSELEYTFPFLVALPVPPPTPPPHAAATATAAPAAPPHIHTAAAPGGATTAPAVSLPVTPPAPQQQQQPYHQQQNDYLPQQQQSSQLLDGGDTTNPCFRVEVAQEKNREFLYCTGCQNLAVPAEQVLASPPPNNNTTSGAAGGPNNNILASTHSSSGVARCKNCRGRLLHVCVICEQPVEGLYVWLKPCGHGGHWNHLEEWMQENDECPKCGVLLVDTARTTTCD</sequence>
<dbReference type="PANTHER" id="PTHR46200:SF1">
    <property type="entry name" value="GATOR COMPLEX PROTEIN WDR24"/>
    <property type="match status" value="1"/>
</dbReference>
<dbReference type="CDD" id="cd16693">
    <property type="entry name" value="mRING-H2-C3H3C2_WDR24"/>
    <property type="match status" value="1"/>
</dbReference>
<dbReference type="SUPFAM" id="SSF57850">
    <property type="entry name" value="RING/U-box"/>
    <property type="match status" value="1"/>
</dbReference>
<accession>A0A0S4JFV1</accession>
<feature type="compositionally biased region" description="Low complexity" evidence="3">
    <location>
        <begin position="1050"/>
        <end position="1078"/>
    </location>
</feature>
<feature type="region of interest" description="Disordered" evidence="3">
    <location>
        <begin position="1154"/>
        <end position="1173"/>
    </location>
</feature>
<dbReference type="InterPro" id="IPR015943">
    <property type="entry name" value="WD40/YVTN_repeat-like_dom_sf"/>
</dbReference>
<proteinExistence type="predicted"/>
<keyword evidence="1" id="KW-0853">WD repeat</keyword>
<dbReference type="GO" id="GO:0061700">
    <property type="term" value="C:GATOR2 complex"/>
    <property type="evidence" value="ECO:0007669"/>
    <property type="project" value="TreeGrafter"/>
</dbReference>
<dbReference type="PANTHER" id="PTHR46200">
    <property type="entry name" value="GATOR COMPLEX PROTEIN WDR24"/>
    <property type="match status" value="1"/>
</dbReference>
<feature type="region of interest" description="Disordered" evidence="3">
    <location>
        <begin position="657"/>
        <end position="779"/>
    </location>
</feature>
<protein>
    <recommendedName>
        <fullName evidence="6">WD40 repeat-containing protein</fullName>
    </recommendedName>
</protein>
<organism evidence="4 5">
    <name type="scientific">Bodo saltans</name>
    <name type="common">Flagellated protozoan</name>
    <dbReference type="NCBI Taxonomy" id="75058"/>
    <lineage>
        <taxon>Eukaryota</taxon>
        <taxon>Discoba</taxon>
        <taxon>Euglenozoa</taxon>
        <taxon>Kinetoplastea</taxon>
        <taxon>Metakinetoplastina</taxon>
        <taxon>Eubodonida</taxon>
        <taxon>Bodonidae</taxon>
        <taxon>Bodo</taxon>
    </lineage>
</organism>
<gene>
    <name evidence="4" type="ORF">BSAL_18765</name>
</gene>
<dbReference type="OMA" id="IAWDPHN"/>
<keyword evidence="5" id="KW-1185">Reference proteome</keyword>
<evidence type="ECO:0008006" key="6">
    <source>
        <dbReference type="Google" id="ProtNLM"/>
    </source>
</evidence>
<dbReference type="InterPro" id="IPR036322">
    <property type="entry name" value="WD40_repeat_dom_sf"/>
</dbReference>
<feature type="compositionally biased region" description="Low complexity" evidence="3">
    <location>
        <begin position="143"/>
        <end position="170"/>
    </location>
</feature>
<feature type="compositionally biased region" description="Polar residues" evidence="3">
    <location>
        <begin position="726"/>
        <end position="748"/>
    </location>
</feature>
<feature type="compositionally biased region" description="Low complexity" evidence="3">
    <location>
        <begin position="1089"/>
        <end position="1114"/>
    </location>
</feature>
<dbReference type="InterPro" id="IPR013083">
    <property type="entry name" value="Znf_RING/FYVE/PHD"/>
</dbReference>
<dbReference type="SUPFAM" id="SSF50978">
    <property type="entry name" value="WD40 repeat-like"/>
    <property type="match status" value="1"/>
</dbReference>
<feature type="compositionally biased region" description="Polar residues" evidence="3">
    <location>
        <begin position="698"/>
        <end position="718"/>
    </location>
</feature>
<feature type="region of interest" description="Disordered" evidence="3">
    <location>
        <begin position="1046"/>
        <end position="1117"/>
    </location>
</feature>
<dbReference type="GO" id="GO:0005829">
    <property type="term" value="C:cytosol"/>
    <property type="evidence" value="ECO:0007669"/>
    <property type="project" value="TreeGrafter"/>
</dbReference>
<dbReference type="GO" id="GO:0005774">
    <property type="term" value="C:vacuolar membrane"/>
    <property type="evidence" value="ECO:0007669"/>
    <property type="project" value="TreeGrafter"/>
</dbReference>
<dbReference type="GO" id="GO:1904263">
    <property type="term" value="P:positive regulation of TORC1 signaling"/>
    <property type="evidence" value="ECO:0007669"/>
    <property type="project" value="TreeGrafter"/>
</dbReference>
<evidence type="ECO:0000256" key="3">
    <source>
        <dbReference type="SAM" id="MobiDB-lite"/>
    </source>
</evidence>
<dbReference type="VEuPathDB" id="TriTrypDB:BSAL_18765"/>
<feature type="region of interest" description="Disordered" evidence="3">
    <location>
        <begin position="143"/>
        <end position="179"/>
    </location>
</feature>
<evidence type="ECO:0000256" key="2">
    <source>
        <dbReference type="ARBA" id="ARBA00022737"/>
    </source>
</evidence>
<keyword evidence="2" id="KW-0677">Repeat</keyword>
<dbReference type="Gene3D" id="2.130.10.10">
    <property type="entry name" value="YVTN repeat-like/Quinoprotein amine dehydrogenase"/>
    <property type="match status" value="1"/>
</dbReference>
<name>A0A0S4JFV1_BODSA</name>
<dbReference type="Proteomes" id="UP000051952">
    <property type="component" value="Unassembled WGS sequence"/>
</dbReference>
<reference evidence="5" key="1">
    <citation type="submission" date="2015-09" db="EMBL/GenBank/DDBJ databases">
        <authorList>
            <consortium name="Pathogen Informatics"/>
        </authorList>
    </citation>
    <scope>NUCLEOTIDE SEQUENCE [LARGE SCALE GENOMIC DNA]</scope>
    <source>
        <strain evidence="5">Lake Konstanz</strain>
    </source>
</reference>
<dbReference type="GO" id="GO:0016239">
    <property type="term" value="P:positive regulation of macroautophagy"/>
    <property type="evidence" value="ECO:0007669"/>
    <property type="project" value="TreeGrafter"/>
</dbReference>
<dbReference type="OrthoDB" id="60955at2759"/>
<dbReference type="EMBL" id="CYKH01001695">
    <property type="protein sequence ID" value="CUG89010.1"/>
    <property type="molecule type" value="Genomic_DNA"/>
</dbReference>
<feature type="compositionally biased region" description="Polar residues" evidence="3">
    <location>
        <begin position="766"/>
        <end position="779"/>
    </location>
</feature>
<feature type="compositionally biased region" description="Polar residues" evidence="3">
    <location>
        <begin position="1159"/>
        <end position="1173"/>
    </location>
</feature>
<feature type="region of interest" description="Disordered" evidence="3">
    <location>
        <begin position="59"/>
        <end position="89"/>
    </location>
</feature>
<feature type="compositionally biased region" description="Polar residues" evidence="3">
    <location>
        <begin position="673"/>
        <end position="682"/>
    </location>
</feature>